<feature type="compositionally biased region" description="Basic and acidic residues" evidence="1">
    <location>
        <begin position="119"/>
        <end position="131"/>
    </location>
</feature>
<sequence length="131" mass="14796">MTDDERSWRHPSAQAAHRLSRALERHGITGEVHEGRGLALVSVWVDLVAWTDGSCFWWSGAVTAGNRRSYSYSPADDPVTTARRVAERYAQLRRQSEADRGREPAHQEAAPREVWPQGDRPHEDRPAEGRA</sequence>
<organism evidence="2 3">
    <name type="scientific">Sphaerisporangium album</name>
    <dbReference type="NCBI Taxonomy" id="509200"/>
    <lineage>
        <taxon>Bacteria</taxon>
        <taxon>Bacillati</taxon>
        <taxon>Actinomycetota</taxon>
        <taxon>Actinomycetes</taxon>
        <taxon>Streptosporangiales</taxon>
        <taxon>Streptosporangiaceae</taxon>
        <taxon>Sphaerisporangium</taxon>
    </lineage>
</organism>
<dbReference type="Proteomes" id="UP000253094">
    <property type="component" value="Unassembled WGS sequence"/>
</dbReference>
<accession>A0A367FIH3</accession>
<dbReference type="RefSeq" id="WP_114030537.1">
    <property type="nucleotide sequence ID" value="NZ_QOIL01000011.1"/>
</dbReference>
<proteinExistence type="predicted"/>
<protein>
    <submittedName>
        <fullName evidence="2">Uncharacterized protein</fullName>
    </submittedName>
</protein>
<dbReference type="AlphaFoldDB" id="A0A367FIH3"/>
<feature type="region of interest" description="Disordered" evidence="1">
    <location>
        <begin position="91"/>
        <end position="131"/>
    </location>
</feature>
<dbReference type="OrthoDB" id="3535508at2"/>
<name>A0A367FIH3_9ACTN</name>
<keyword evidence="3" id="KW-1185">Reference proteome</keyword>
<evidence type="ECO:0000256" key="1">
    <source>
        <dbReference type="SAM" id="MobiDB-lite"/>
    </source>
</evidence>
<evidence type="ECO:0000313" key="2">
    <source>
        <dbReference type="EMBL" id="RCG29497.1"/>
    </source>
</evidence>
<dbReference type="EMBL" id="QOIL01000011">
    <property type="protein sequence ID" value="RCG29497.1"/>
    <property type="molecule type" value="Genomic_DNA"/>
</dbReference>
<reference evidence="2 3" key="1">
    <citation type="submission" date="2018-06" db="EMBL/GenBank/DDBJ databases">
        <title>Sphaerisporangium craniellae sp. nov., isolated from a marine sponge in the South China Sea.</title>
        <authorList>
            <person name="Li L."/>
        </authorList>
    </citation>
    <scope>NUCLEOTIDE SEQUENCE [LARGE SCALE GENOMIC DNA]</scope>
    <source>
        <strain evidence="2 3">CCTCC AA 208026</strain>
    </source>
</reference>
<gene>
    <name evidence="2" type="ORF">DQ384_20915</name>
</gene>
<comment type="caution">
    <text evidence="2">The sequence shown here is derived from an EMBL/GenBank/DDBJ whole genome shotgun (WGS) entry which is preliminary data.</text>
</comment>
<evidence type="ECO:0000313" key="3">
    <source>
        <dbReference type="Proteomes" id="UP000253094"/>
    </source>
</evidence>
<feature type="compositionally biased region" description="Basic and acidic residues" evidence="1">
    <location>
        <begin position="94"/>
        <end position="111"/>
    </location>
</feature>